<accession>Q2RRY0</accession>
<evidence type="ECO:0000313" key="2">
    <source>
        <dbReference type="EMBL" id="ABC23115.1"/>
    </source>
</evidence>
<feature type="transmembrane region" description="Helical" evidence="1">
    <location>
        <begin position="155"/>
        <end position="180"/>
    </location>
</feature>
<keyword evidence="1" id="KW-0812">Transmembrane</keyword>
<proteinExistence type="predicted"/>
<evidence type="ECO:0000313" key="3">
    <source>
        <dbReference type="Proteomes" id="UP000001929"/>
    </source>
</evidence>
<organism evidence="2 3">
    <name type="scientific">Rhodospirillum rubrum (strain ATCC 11170 / ATH 1.1.1 / DSM 467 / LMG 4362 / NCIMB 8255 / S1)</name>
    <dbReference type="NCBI Taxonomy" id="269796"/>
    <lineage>
        <taxon>Bacteria</taxon>
        <taxon>Pseudomonadati</taxon>
        <taxon>Pseudomonadota</taxon>
        <taxon>Alphaproteobacteria</taxon>
        <taxon>Rhodospirillales</taxon>
        <taxon>Rhodospirillaceae</taxon>
        <taxon>Rhodospirillum</taxon>
    </lineage>
</organism>
<dbReference type="InterPro" id="IPR005625">
    <property type="entry name" value="PepSY-ass_TM"/>
</dbReference>
<dbReference type="EMBL" id="CP000230">
    <property type="protein sequence ID" value="ABC23115.1"/>
    <property type="molecule type" value="Genomic_DNA"/>
</dbReference>
<dbReference type="eggNOG" id="COG3182">
    <property type="taxonomic scope" value="Bacteria"/>
</dbReference>
<dbReference type="PhylomeDB" id="Q2RRY0"/>
<evidence type="ECO:0000256" key="1">
    <source>
        <dbReference type="SAM" id="Phobius"/>
    </source>
</evidence>
<feature type="transmembrane region" description="Helical" evidence="1">
    <location>
        <begin position="402"/>
        <end position="431"/>
    </location>
</feature>
<sequence>MPPDILRIYKTVHTWTGILTGMALFIAFYAGAITVFKEPLARWASPPMTTPVAPSLDDALPLIISTLRASPEAAREFSLHLREAEHLPGRLEWQSPAEGAESHRHDTLGMEHFVAHPGEDGAARIEAVAPSKLAEFIDVLHRVVGLPFDSDTARWIMGVIACLYALALVSGVVLLVPTLVKDLFALRPGRNLKRLWRDAHNVVGLFSLPFHLVMALTATVFAFHDDLYSLQDTVIHDGRLASVWQAPSPAPPQPGEARDPGALLPPADLLARVRALSPTFTPIRLHYTQATGPRAMVRVWGQDATALVSRPAGGFVAIDPYSGRIVNADYLPGHQSPALTTIGSFFALHFATYGGLPVKWMYFLLGLAGAWLFYSGNLLWIESRRKTQRRGEATPPRQRRDTTVMAALSVGVCLGCLSGLSLTIVAGKWLHGVVSDLTTWHQLVYYAVFFASIGWAFLRGAARASVDLLWLATLATAAIPLTSGLSWLIPPLPLWGHTSAASLGVDATAGLGALCFALMARATSRRLRSGQADSLWVIQDGESGGTASPIKPLRP</sequence>
<dbReference type="STRING" id="269796.Rru_A2315"/>
<dbReference type="RefSeq" id="WP_011390068.1">
    <property type="nucleotide sequence ID" value="NC_007643.1"/>
</dbReference>
<feature type="transmembrane region" description="Helical" evidence="1">
    <location>
        <begin position="360"/>
        <end position="381"/>
    </location>
</feature>
<dbReference type="HOGENOM" id="CLU_025664_1_0_5"/>
<name>Q2RRY0_RHORT</name>
<dbReference type="EnsemblBacteria" id="ABC23115">
    <property type="protein sequence ID" value="ABC23115"/>
    <property type="gene ID" value="Rru_A2315"/>
</dbReference>
<feature type="transmembrane region" description="Helical" evidence="1">
    <location>
        <begin position="468"/>
        <end position="489"/>
    </location>
</feature>
<keyword evidence="3" id="KW-1185">Reference proteome</keyword>
<feature type="transmembrane region" description="Helical" evidence="1">
    <location>
        <begin position="443"/>
        <end position="461"/>
    </location>
</feature>
<gene>
    <name evidence="2" type="ordered locus">Rru_A2315</name>
</gene>
<dbReference type="PANTHER" id="PTHR34219:SF9">
    <property type="entry name" value="IRON-REGULATED INNER MEMBRANE PROTEIN"/>
    <property type="match status" value="1"/>
</dbReference>
<protein>
    <submittedName>
        <fullName evidence="2">PepSY-associated TM helix</fullName>
    </submittedName>
</protein>
<feature type="transmembrane region" description="Helical" evidence="1">
    <location>
        <begin position="501"/>
        <end position="520"/>
    </location>
</feature>
<dbReference type="AlphaFoldDB" id="Q2RRY0"/>
<dbReference type="PATRIC" id="fig|269796.9.peg.2415"/>
<feature type="transmembrane region" description="Helical" evidence="1">
    <location>
        <begin position="12"/>
        <end position="36"/>
    </location>
</feature>
<dbReference type="Pfam" id="PF03929">
    <property type="entry name" value="PepSY_TM"/>
    <property type="match status" value="1"/>
</dbReference>
<reference evidence="2 3" key="1">
    <citation type="journal article" date="2011" name="Stand. Genomic Sci.">
        <title>Complete genome sequence of Rhodospirillum rubrum type strain (S1).</title>
        <authorList>
            <person name="Munk A.C."/>
            <person name="Copeland A."/>
            <person name="Lucas S."/>
            <person name="Lapidus A."/>
            <person name="Del Rio T.G."/>
            <person name="Barry K."/>
            <person name="Detter J.C."/>
            <person name="Hammon N."/>
            <person name="Israni S."/>
            <person name="Pitluck S."/>
            <person name="Brettin T."/>
            <person name="Bruce D."/>
            <person name="Han C."/>
            <person name="Tapia R."/>
            <person name="Gilna P."/>
            <person name="Schmutz J."/>
            <person name="Larimer F."/>
            <person name="Land M."/>
            <person name="Kyrpides N.C."/>
            <person name="Mavromatis K."/>
            <person name="Richardson P."/>
            <person name="Rohde M."/>
            <person name="Goker M."/>
            <person name="Klenk H.P."/>
            <person name="Zhang Y."/>
            <person name="Roberts G.P."/>
            <person name="Reslewic S."/>
            <person name="Schwartz D.C."/>
        </authorList>
    </citation>
    <scope>NUCLEOTIDE SEQUENCE [LARGE SCALE GENOMIC DNA]</scope>
    <source>
        <strain evidence="3">ATCC 11170 / ATH 1.1.1 / DSM 467 / LMG 4362 / NCIMB 8255 / S1</strain>
    </source>
</reference>
<dbReference type="Proteomes" id="UP000001929">
    <property type="component" value="Chromosome"/>
</dbReference>
<feature type="transmembrane region" description="Helical" evidence="1">
    <location>
        <begin position="201"/>
        <end position="223"/>
    </location>
</feature>
<dbReference type="KEGG" id="rru:Rru_A2315"/>
<dbReference type="PANTHER" id="PTHR34219">
    <property type="entry name" value="IRON-REGULATED INNER MEMBRANE PROTEIN-RELATED"/>
    <property type="match status" value="1"/>
</dbReference>
<keyword evidence="1" id="KW-1133">Transmembrane helix</keyword>
<keyword evidence="1" id="KW-0472">Membrane</keyword>